<evidence type="ECO:0000256" key="1">
    <source>
        <dbReference type="SAM" id="SignalP"/>
    </source>
</evidence>
<feature type="chain" id="PRO_5024282396" description="DUF4237 domain-containing protein" evidence="1">
    <location>
        <begin position="40"/>
        <end position="188"/>
    </location>
</feature>
<evidence type="ECO:0000313" key="3">
    <source>
        <dbReference type="Proteomes" id="UP000313066"/>
    </source>
</evidence>
<accession>A0A5N6B9U5</accession>
<evidence type="ECO:0000313" key="2">
    <source>
        <dbReference type="EMBL" id="KAB8176769.1"/>
    </source>
</evidence>
<gene>
    <name evidence="2" type="ORF">FH610_038060</name>
</gene>
<dbReference type="AlphaFoldDB" id="A0A5N6B9U5"/>
<dbReference type="Proteomes" id="UP000313066">
    <property type="component" value="Unassembled WGS sequence"/>
</dbReference>
<dbReference type="RefSeq" id="WP_139580094.1">
    <property type="nucleotide sequence ID" value="NZ_VDMA02000031.1"/>
</dbReference>
<proteinExistence type="predicted"/>
<keyword evidence="3" id="KW-1185">Reference proteome</keyword>
<name>A0A5N6B9U5_9ACTN</name>
<sequence>MHIDDRGIRKHKVVRLGRPAIAAALAAGIAMTGVTAASAAATSADAAANATTSAGGKFGPYGYGGVRLGMTLKQAEATRKVVKKLDEGQCSGWDLKAHPTGRDSVGLYISKHLGVALIQAPKGVKTPEGIKVGSTMKQVKKAYPRLDTTGNYPVAVVPGNPKALYYFLSYRGKVYELALALKNQDCTN</sequence>
<protein>
    <recommendedName>
        <fullName evidence="4">DUF4237 domain-containing protein</fullName>
    </recommendedName>
</protein>
<feature type="signal peptide" evidence="1">
    <location>
        <begin position="1"/>
        <end position="39"/>
    </location>
</feature>
<keyword evidence="1" id="KW-0732">Signal</keyword>
<comment type="caution">
    <text evidence="2">The sequence shown here is derived from an EMBL/GenBank/DDBJ whole genome shotgun (WGS) entry which is preliminary data.</text>
</comment>
<organism evidence="2 3">
    <name type="scientific">Microbispora catharanthi</name>
    <dbReference type="NCBI Taxonomy" id="1712871"/>
    <lineage>
        <taxon>Bacteria</taxon>
        <taxon>Bacillati</taxon>
        <taxon>Actinomycetota</taxon>
        <taxon>Actinomycetes</taxon>
        <taxon>Streptosporangiales</taxon>
        <taxon>Streptosporangiaceae</taxon>
        <taxon>Microbispora</taxon>
    </lineage>
</organism>
<reference evidence="2 3" key="1">
    <citation type="submission" date="2019-10" db="EMBL/GenBank/DDBJ databases">
        <title>Nonomuraea sp. nov., isolated from Phyllanthus amarus.</title>
        <authorList>
            <person name="Klykleung N."/>
            <person name="Tanasupawat S."/>
        </authorList>
    </citation>
    <scope>NUCLEOTIDE SEQUENCE [LARGE SCALE GENOMIC DNA]</scope>
    <source>
        <strain evidence="2 3">CR1-09</strain>
    </source>
</reference>
<dbReference type="EMBL" id="VDMA02000031">
    <property type="protein sequence ID" value="KAB8176769.1"/>
    <property type="molecule type" value="Genomic_DNA"/>
</dbReference>
<evidence type="ECO:0008006" key="4">
    <source>
        <dbReference type="Google" id="ProtNLM"/>
    </source>
</evidence>